<keyword evidence="3" id="KW-1185">Reference proteome</keyword>
<dbReference type="RefSeq" id="YP_002154673.1">
    <property type="nucleotide sequence ID" value="NC_011183.1"/>
</dbReference>
<evidence type="ECO:0008006" key="4">
    <source>
        <dbReference type="Google" id="ProtNLM"/>
    </source>
</evidence>
<evidence type="ECO:0000313" key="3">
    <source>
        <dbReference type="Proteomes" id="UP000204092"/>
    </source>
</evidence>
<dbReference type="OrthoDB" id="41256at10239"/>
<organism evidence="2 3">
    <name type="scientific">Feldmannia species virus</name>
    <dbReference type="NCBI Taxonomy" id="39420"/>
    <lineage>
        <taxon>Viruses</taxon>
        <taxon>Varidnaviria</taxon>
        <taxon>Bamfordvirae</taxon>
        <taxon>Nucleocytoviricota</taxon>
        <taxon>Megaviricetes</taxon>
        <taxon>Algavirales</taxon>
        <taxon>Phycodnaviridae</taxon>
        <taxon>Phaeovirus</taxon>
        <taxon>Phaeovirus feldmanniae</taxon>
    </lineage>
</organism>
<evidence type="ECO:0000313" key="2">
    <source>
        <dbReference type="EMBL" id="ACH46803.1"/>
    </source>
</evidence>
<dbReference type="GeneID" id="6804834"/>
<feature type="region of interest" description="Disordered" evidence="1">
    <location>
        <begin position="72"/>
        <end position="95"/>
    </location>
</feature>
<proteinExistence type="predicted"/>
<protein>
    <recommendedName>
        <fullName evidence="4">Glutaredoxin</fullName>
    </recommendedName>
</protein>
<accession>B5LWE0</accession>
<name>B5LWE0_9PHYC</name>
<dbReference type="EMBL" id="EU916176">
    <property type="protein sequence ID" value="ACH46803.1"/>
    <property type="molecule type" value="Genomic_DNA"/>
</dbReference>
<sequence>MGGKDNKIHIYTHCSRCPFSKEIVDLAKSLQNISMFDLGQIDPPPWLPGTPTVVDGADVYCGDAAFSFLETLEDIDDNSDENPRPSKRPGDYGQALAQAFKSPEPIDVDESSFDVSTDDMLERILAGRR</sequence>
<feature type="compositionally biased region" description="Basic and acidic residues" evidence="1">
    <location>
        <begin position="81"/>
        <end position="90"/>
    </location>
</feature>
<dbReference type="Proteomes" id="UP000204092">
    <property type="component" value="Segment"/>
</dbReference>
<reference evidence="2 3" key="1">
    <citation type="journal article" date="2009" name="Virology">
        <title>Genomic analysis of the smallest giant virus--Feldmannia sp. virus 158.</title>
        <authorList>
            <person name="Schroeder D.C."/>
            <person name="Park Y."/>
            <person name="Yoon H.M."/>
            <person name="Lee Y.S."/>
            <person name="Kang S.W."/>
            <person name="Meints R.H."/>
            <person name="Ivey R.G."/>
            <person name="Choi T.J."/>
        </authorList>
    </citation>
    <scope>NUCLEOTIDE SEQUENCE [LARGE SCALE GENOMIC DNA]</scope>
    <source>
        <strain evidence="2">FsV-158</strain>
    </source>
</reference>
<dbReference type="KEGG" id="vg:6804834"/>
<evidence type="ECO:0000256" key="1">
    <source>
        <dbReference type="SAM" id="MobiDB-lite"/>
    </source>
</evidence>